<dbReference type="AlphaFoldDB" id="G0PF92"/>
<dbReference type="STRING" id="135651.G0PF92"/>
<dbReference type="FunCoup" id="G0PF92">
    <property type="interactions" value="1718"/>
</dbReference>
<dbReference type="OMA" id="KPPRIMR"/>
<dbReference type="GO" id="GO:0000977">
    <property type="term" value="F:RNA polymerase II transcription regulatory region sequence-specific DNA binding"/>
    <property type="evidence" value="ECO:0007669"/>
    <property type="project" value="TreeGrafter"/>
</dbReference>
<reference evidence="8" key="1">
    <citation type="submission" date="2011-07" db="EMBL/GenBank/DDBJ databases">
        <authorList>
            <consortium name="Caenorhabditis brenneri Sequencing and Analysis Consortium"/>
            <person name="Wilson R.K."/>
        </authorList>
    </citation>
    <scope>NUCLEOTIDE SEQUENCE [LARGE SCALE GENOMIC DNA]</scope>
    <source>
        <strain evidence="8">PB2801</strain>
    </source>
</reference>
<keyword evidence="8" id="KW-1185">Reference proteome</keyword>
<keyword evidence="4" id="KW-0862">Zinc</keyword>
<name>G0PF92_CAEBE</name>
<dbReference type="eggNOG" id="KOG1721">
    <property type="taxonomic scope" value="Eukaryota"/>
</dbReference>
<keyword evidence="1" id="KW-0479">Metal-binding</keyword>
<dbReference type="SUPFAM" id="SSF57667">
    <property type="entry name" value="beta-beta-alpha zinc fingers"/>
    <property type="match status" value="1"/>
</dbReference>
<evidence type="ECO:0000256" key="2">
    <source>
        <dbReference type="ARBA" id="ARBA00022737"/>
    </source>
</evidence>
<proteinExistence type="predicted"/>
<dbReference type="PANTHER" id="PTHR24379:SF127">
    <property type="entry name" value="BLOODY FINGERS-RELATED"/>
    <property type="match status" value="1"/>
</dbReference>
<evidence type="ECO:0000313" key="7">
    <source>
        <dbReference type="EMBL" id="EGT53667.1"/>
    </source>
</evidence>
<dbReference type="InParanoid" id="G0PF92"/>
<dbReference type="Gene3D" id="3.30.160.60">
    <property type="entry name" value="Classic Zinc Finger"/>
    <property type="match status" value="1"/>
</dbReference>
<dbReference type="GO" id="GO:0005634">
    <property type="term" value="C:nucleus"/>
    <property type="evidence" value="ECO:0007669"/>
    <property type="project" value="TreeGrafter"/>
</dbReference>
<dbReference type="InterPro" id="IPR036236">
    <property type="entry name" value="Znf_C2H2_sf"/>
</dbReference>
<protein>
    <recommendedName>
        <fullName evidence="6">C2H2-type domain-containing protein</fullName>
    </recommendedName>
</protein>
<keyword evidence="2" id="KW-0677">Repeat</keyword>
<dbReference type="PROSITE" id="PS00028">
    <property type="entry name" value="ZINC_FINGER_C2H2_1"/>
    <property type="match status" value="2"/>
</dbReference>
<evidence type="ECO:0000259" key="6">
    <source>
        <dbReference type="PROSITE" id="PS50157"/>
    </source>
</evidence>
<dbReference type="HOGENOM" id="CLU_448521_0_0_1"/>
<feature type="domain" description="C2H2-type" evidence="6">
    <location>
        <begin position="211"/>
        <end position="239"/>
    </location>
</feature>
<gene>
    <name evidence="7" type="ORF">CAEBREN_01018</name>
</gene>
<sequence length="609" mass="69931">MAAIIGGGPRKAPRIMRKNIVLKPVRKGIRDDEGEKIKREGYEVQSGVLTVNRNHPSNFKPKQLPGIANDVESYPCRFCDDKIFLTSSGLERHARESHLQNINDIIMDINTISGEWKKREFERHRARDRQSMERLRHEARAHQLMKAVLAGNNPSNSTVGGEQYEACTICNMLVNIAHPTAMESHQRAHKKNDELRLLLIDRFGPEAVQRLTCEACSLVFPNIEKLKGHVTSHHTRRKKYICKFCGHISHTMSELNLHKNDVHNYSAWHNVPEFLKNRRTFYQYDEQQKRLRRRTNQEMPDETASRQPILGEISEGDTAGRVTCPECGLKLNRPRLLFKHMERVHMKTSFCCMVETGGLPTFGIEVNNGEIMWTCCETKFDNRPDFIEHRRLHIPTQHEEVIVESPEDPHDIPSTSQALVAIPEGNVNDEGDQPTYLQLFQDHNGTVYQVMFPTNYNDETPIIVDHPNGDKVQLFPVPNGNEHHLVDEYMDNHGEQEDEGQLIGDEDGMIAMGEIEGEGNVEDNGYEQYQMDLGNDWDNMDNMVIRNLVMKTSNNINFQQMILVNGDEVLEEEQVEDVDHIDHHHQMMGNDDEADDEGVVEINGQPLFD</sequence>
<dbReference type="GO" id="GO:0008270">
    <property type="term" value="F:zinc ion binding"/>
    <property type="evidence" value="ECO:0007669"/>
    <property type="project" value="UniProtKB-KW"/>
</dbReference>
<dbReference type="PANTHER" id="PTHR24379">
    <property type="entry name" value="KRAB AND ZINC FINGER DOMAIN-CONTAINING"/>
    <property type="match status" value="1"/>
</dbReference>
<evidence type="ECO:0000256" key="4">
    <source>
        <dbReference type="ARBA" id="ARBA00022833"/>
    </source>
</evidence>
<dbReference type="EMBL" id="GL380351">
    <property type="protein sequence ID" value="EGT53667.1"/>
    <property type="molecule type" value="Genomic_DNA"/>
</dbReference>
<accession>G0PF92</accession>
<dbReference type="PROSITE" id="PS50157">
    <property type="entry name" value="ZINC_FINGER_C2H2_2"/>
    <property type="match status" value="1"/>
</dbReference>
<evidence type="ECO:0000313" key="8">
    <source>
        <dbReference type="Proteomes" id="UP000008068"/>
    </source>
</evidence>
<evidence type="ECO:0000256" key="1">
    <source>
        <dbReference type="ARBA" id="ARBA00022723"/>
    </source>
</evidence>
<dbReference type="SMART" id="SM00355">
    <property type="entry name" value="ZnF_C2H2"/>
    <property type="match status" value="6"/>
</dbReference>
<dbReference type="InterPro" id="IPR013087">
    <property type="entry name" value="Znf_C2H2_type"/>
</dbReference>
<evidence type="ECO:0000256" key="3">
    <source>
        <dbReference type="ARBA" id="ARBA00022771"/>
    </source>
</evidence>
<dbReference type="GO" id="GO:0000981">
    <property type="term" value="F:DNA-binding transcription factor activity, RNA polymerase II-specific"/>
    <property type="evidence" value="ECO:0007669"/>
    <property type="project" value="TreeGrafter"/>
</dbReference>
<organism evidence="8">
    <name type="scientific">Caenorhabditis brenneri</name>
    <name type="common">Nematode worm</name>
    <dbReference type="NCBI Taxonomy" id="135651"/>
    <lineage>
        <taxon>Eukaryota</taxon>
        <taxon>Metazoa</taxon>
        <taxon>Ecdysozoa</taxon>
        <taxon>Nematoda</taxon>
        <taxon>Chromadorea</taxon>
        <taxon>Rhabditida</taxon>
        <taxon>Rhabditina</taxon>
        <taxon>Rhabditomorpha</taxon>
        <taxon>Rhabditoidea</taxon>
        <taxon>Rhabditidae</taxon>
        <taxon>Peloderinae</taxon>
        <taxon>Caenorhabditis</taxon>
    </lineage>
</organism>
<evidence type="ECO:0000256" key="5">
    <source>
        <dbReference type="PROSITE-ProRule" id="PRU00042"/>
    </source>
</evidence>
<keyword evidence="3 5" id="KW-0863">Zinc-finger</keyword>
<dbReference type="Proteomes" id="UP000008068">
    <property type="component" value="Unassembled WGS sequence"/>
</dbReference>
<dbReference type="OrthoDB" id="1405595at2759"/>